<organism evidence="9">
    <name type="scientific">freshwater metagenome</name>
    <dbReference type="NCBI Taxonomy" id="449393"/>
    <lineage>
        <taxon>unclassified sequences</taxon>
        <taxon>metagenomes</taxon>
        <taxon>ecological metagenomes</taxon>
    </lineage>
</organism>
<name>A0A6J6VGM6_9ZZZZ</name>
<dbReference type="EMBL" id="CAFAAK010000141">
    <property type="protein sequence ID" value="CAB4803098.1"/>
    <property type="molecule type" value="Genomic_DNA"/>
</dbReference>
<dbReference type="SUPFAM" id="SSF52540">
    <property type="entry name" value="P-loop containing nucleoside triphosphate hydrolases"/>
    <property type="match status" value="1"/>
</dbReference>
<comment type="similarity">
    <text evidence="1">Belongs to the guanylate kinase family.</text>
</comment>
<dbReference type="GO" id="GO:0005829">
    <property type="term" value="C:cytosol"/>
    <property type="evidence" value="ECO:0007669"/>
    <property type="project" value="TreeGrafter"/>
</dbReference>
<evidence type="ECO:0000256" key="2">
    <source>
        <dbReference type="ARBA" id="ARBA00012961"/>
    </source>
</evidence>
<keyword evidence="4" id="KW-0547">Nucleotide-binding</keyword>
<reference evidence="9" key="1">
    <citation type="submission" date="2020-05" db="EMBL/GenBank/DDBJ databases">
        <authorList>
            <person name="Chiriac C."/>
            <person name="Salcher M."/>
            <person name="Ghai R."/>
            <person name="Kavagutti S V."/>
        </authorList>
    </citation>
    <scope>NUCLEOTIDE SEQUENCE</scope>
</reference>
<dbReference type="GO" id="GO:0004385">
    <property type="term" value="F:GMP kinase activity"/>
    <property type="evidence" value="ECO:0007669"/>
    <property type="project" value="UniProtKB-EC"/>
</dbReference>
<dbReference type="FunFam" id="3.30.63.10:FF:000002">
    <property type="entry name" value="Guanylate kinase 1"/>
    <property type="match status" value="1"/>
</dbReference>
<dbReference type="PROSITE" id="PS50052">
    <property type="entry name" value="GUANYLATE_KINASE_2"/>
    <property type="match status" value="1"/>
</dbReference>
<evidence type="ECO:0000256" key="4">
    <source>
        <dbReference type="ARBA" id="ARBA00022741"/>
    </source>
</evidence>
<evidence type="ECO:0000313" key="10">
    <source>
        <dbReference type="EMBL" id="CAB4803098.1"/>
    </source>
</evidence>
<evidence type="ECO:0000313" key="8">
    <source>
        <dbReference type="EMBL" id="CAB4537999.1"/>
    </source>
</evidence>
<dbReference type="Gene3D" id="3.30.63.10">
    <property type="entry name" value="Guanylate Kinase phosphate binding domain"/>
    <property type="match status" value="1"/>
</dbReference>
<proteinExistence type="inferred from homology"/>
<evidence type="ECO:0000256" key="5">
    <source>
        <dbReference type="ARBA" id="ARBA00022777"/>
    </source>
</evidence>
<dbReference type="PANTHER" id="PTHR23117:SF13">
    <property type="entry name" value="GUANYLATE KINASE"/>
    <property type="match status" value="1"/>
</dbReference>
<accession>A0A6J6VGM6</accession>
<sequence>MSDTGKLLVVVGPSGVGKGTVIRQALEQDPTIWLSVSVTGREPRSGEVNGTDYVFVSREEFATMAQSDALLEWAEYAGNPYGTPRQPVQERLSAGQSVILEIDIAGARQVKANLPEAVLVFLAPPDVAELERRLRGRGTETEESVQRRLAIAQTELAAEPECDLVIVNDDVQVAAAQLIELAHR</sequence>
<dbReference type="EC" id="2.7.4.8" evidence="2"/>
<dbReference type="SMART" id="SM00072">
    <property type="entry name" value="GuKc"/>
    <property type="match status" value="1"/>
</dbReference>
<keyword evidence="5" id="KW-0418">Kinase</keyword>
<dbReference type="InterPro" id="IPR008145">
    <property type="entry name" value="GK/Ca_channel_bsu"/>
</dbReference>
<evidence type="ECO:0000259" key="7">
    <source>
        <dbReference type="PROSITE" id="PS50052"/>
    </source>
</evidence>
<dbReference type="InterPro" id="IPR027417">
    <property type="entry name" value="P-loop_NTPase"/>
</dbReference>
<dbReference type="PANTHER" id="PTHR23117">
    <property type="entry name" value="GUANYLATE KINASE-RELATED"/>
    <property type="match status" value="1"/>
</dbReference>
<protein>
    <recommendedName>
        <fullName evidence="2">guanylate kinase</fullName>
        <ecNumber evidence="2">2.7.4.8</ecNumber>
    </recommendedName>
</protein>
<keyword evidence="6" id="KW-0067">ATP-binding</keyword>
<dbReference type="HAMAP" id="MF_00328">
    <property type="entry name" value="Guanylate_kinase"/>
    <property type="match status" value="1"/>
</dbReference>
<dbReference type="NCBIfam" id="TIGR03263">
    <property type="entry name" value="guanyl_kin"/>
    <property type="match status" value="1"/>
</dbReference>
<evidence type="ECO:0000313" key="9">
    <source>
        <dbReference type="EMBL" id="CAB4770489.1"/>
    </source>
</evidence>
<dbReference type="Gene3D" id="3.40.50.300">
    <property type="entry name" value="P-loop containing nucleotide triphosphate hydrolases"/>
    <property type="match status" value="1"/>
</dbReference>
<gene>
    <name evidence="8" type="ORF">UFOPK1446_00252</name>
    <name evidence="9" type="ORF">UFOPK2938_00128</name>
    <name evidence="10" type="ORF">UFOPK3024_00707</name>
</gene>
<evidence type="ECO:0000256" key="1">
    <source>
        <dbReference type="ARBA" id="ARBA00005790"/>
    </source>
</evidence>
<dbReference type="GO" id="GO:0005524">
    <property type="term" value="F:ATP binding"/>
    <property type="evidence" value="ECO:0007669"/>
    <property type="project" value="UniProtKB-KW"/>
</dbReference>
<evidence type="ECO:0000256" key="3">
    <source>
        <dbReference type="ARBA" id="ARBA00022679"/>
    </source>
</evidence>
<feature type="domain" description="Guanylate kinase-like" evidence="7">
    <location>
        <begin position="5"/>
        <end position="183"/>
    </location>
</feature>
<dbReference type="AlphaFoldDB" id="A0A6J6VGM6"/>
<dbReference type="EMBL" id="CAEZZX010000013">
    <property type="protein sequence ID" value="CAB4770489.1"/>
    <property type="molecule type" value="Genomic_DNA"/>
</dbReference>
<evidence type="ECO:0000256" key="6">
    <source>
        <dbReference type="ARBA" id="ARBA00022840"/>
    </source>
</evidence>
<keyword evidence="3" id="KW-0808">Transferase</keyword>
<dbReference type="EMBL" id="CAEZSO010000033">
    <property type="protein sequence ID" value="CAB4537999.1"/>
    <property type="molecule type" value="Genomic_DNA"/>
</dbReference>
<dbReference type="InterPro" id="IPR017665">
    <property type="entry name" value="Guanylate_kinase"/>
</dbReference>
<dbReference type="CDD" id="cd00071">
    <property type="entry name" value="GMPK"/>
    <property type="match status" value="1"/>
</dbReference>
<dbReference type="InterPro" id="IPR008144">
    <property type="entry name" value="Guanylate_kin-like_dom"/>
</dbReference>
<dbReference type="Pfam" id="PF00625">
    <property type="entry name" value="Guanylate_kin"/>
    <property type="match status" value="1"/>
</dbReference>